<organism evidence="5 6">
    <name type="scientific">Candidatus Blochmanniella chromaiodes str. 640</name>
    <dbReference type="NCBI Taxonomy" id="1240471"/>
    <lineage>
        <taxon>Bacteria</taxon>
        <taxon>Pseudomonadati</taxon>
        <taxon>Pseudomonadota</taxon>
        <taxon>Gammaproteobacteria</taxon>
        <taxon>Enterobacterales</taxon>
        <taxon>Enterobacteriaceae</taxon>
        <taxon>ant endosymbionts</taxon>
        <taxon>Candidatus Blochmanniella</taxon>
    </lineage>
</organism>
<keyword evidence="3 4" id="KW-0143">Chaperone</keyword>
<evidence type="ECO:0000256" key="3">
    <source>
        <dbReference type="ARBA" id="ARBA00023186"/>
    </source>
</evidence>
<dbReference type="InterPro" id="IPR002669">
    <property type="entry name" value="UreD"/>
</dbReference>
<comment type="similarity">
    <text evidence="1 4">Belongs to the UreD family.</text>
</comment>
<keyword evidence="6" id="KW-1185">Reference proteome</keyword>
<keyword evidence="4" id="KW-0963">Cytoplasm</keyword>
<name>A0ABN4AYX0_9ENTR</name>
<proteinExistence type="inferred from homology"/>
<accession>A0ABN4AYX0</accession>
<dbReference type="EMBL" id="CP003903">
    <property type="protein sequence ID" value="AGC03800.1"/>
    <property type="molecule type" value="Genomic_DNA"/>
</dbReference>
<dbReference type="PANTHER" id="PTHR33643">
    <property type="entry name" value="UREASE ACCESSORY PROTEIN D"/>
    <property type="match status" value="1"/>
</dbReference>
<dbReference type="PANTHER" id="PTHR33643:SF1">
    <property type="entry name" value="UREASE ACCESSORY PROTEIN D"/>
    <property type="match status" value="1"/>
</dbReference>
<gene>
    <name evidence="4 5" type="primary">ureD</name>
    <name evidence="5" type="ORF">BCHRO640_559</name>
</gene>
<evidence type="ECO:0000313" key="6">
    <source>
        <dbReference type="Proteomes" id="UP000011067"/>
    </source>
</evidence>
<evidence type="ECO:0000256" key="1">
    <source>
        <dbReference type="ARBA" id="ARBA00007177"/>
    </source>
</evidence>
<sequence length="278" mass="31682">MSDELSQNFIDGWLGELRLNFALRGGRSVLTRCKHVGPFYVKKVFYSENDNTPHVYLLHPPGGLVGGDKLVLDVKLESNSRVLLTTPGAAKFYRSNGLYSEQKHVFRLERNTSLEWVPQSSIFFPKSKAKIDTTFIIEQGSRVISFDMLCFGNLSLGTSTYPEEVDIHLNICLSDSIGLQERFRINELNCVMKLGGFRISALLFAVPSDEKTLYKVRKLITSVKHFQVGGATLLDEILVVRLLGNDNQYLKKMLHHIWYTIRPFIIGRKAMLPRIWLT</sequence>
<evidence type="ECO:0000256" key="4">
    <source>
        <dbReference type="HAMAP-Rule" id="MF_01384"/>
    </source>
</evidence>
<dbReference type="RefSeq" id="WP_015344770.1">
    <property type="nucleotide sequence ID" value="NC_020075.1"/>
</dbReference>
<comment type="subcellular location">
    <subcellularLocation>
        <location evidence="4">Cytoplasm</location>
    </subcellularLocation>
</comment>
<dbReference type="Proteomes" id="UP000011067">
    <property type="component" value="Chromosome"/>
</dbReference>
<evidence type="ECO:0000256" key="2">
    <source>
        <dbReference type="ARBA" id="ARBA00022988"/>
    </source>
</evidence>
<reference evidence="5 6" key="1">
    <citation type="journal article" date="2013" name="Genome Biol. Evol.">
        <title>Sequence context of indel mutations and their effect on protein evolution in a bacterial endosymbiont.</title>
        <authorList>
            <person name="Williams L.E."/>
            <person name="Wernegreen J.J."/>
        </authorList>
    </citation>
    <scope>NUCLEOTIDE SEQUENCE [LARGE SCALE GENOMIC DNA]</scope>
    <source>
        <strain evidence="5 6">640</strain>
    </source>
</reference>
<evidence type="ECO:0000313" key="5">
    <source>
        <dbReference type="EMBL" id="AGC03800.1"/>
    </source>
</evidence>
<protein>
    <recommendedName>
        <fullName evidence="4">Urease accessory protein UreD</fullName>
    </recommendedName>
</protein>
<dbReference type="HAMAP" id="MF_01384">
    <property type="entry name" value="UreD"/>
    <property type="match status" value="1"/>
</dbReference>
<keyword evidence="2 4" id="KW-0996">Nickel insertion</keyword>
<comment type="function">
    <text evidence="4">Required for maturation of urease via the functional incorporation of the urease nickel metallocenter.</text>
</comment>
<comment type="subunit">
    <text evidence="4">UreD, UreF and UreG form a complex that acts as a GTP-hydrolysis-dependent molecular chaperone, activating the urease apoprotein by helping to assemble the nickel containing metallocenter of UreC. The UreE protein probably delivers the nickel.</text>
</comment>
<dbReference type="Pfam" id="PF01774">
    <property type="entry name" value="UreD"/>
    <property type="match status" value="1"/>
</dbReference>